<dbReference type="RefSeq" id="YP_009791306.1">
    <property type="nucleotide sequence ID" value="NC_047838.1"/>
</dbReference>
<protein>
    <submittedName>
        <fullName evidence="1">Uncharacterized protein</fullName>
    </submittedName>
</protein>
<organism evidence="1 2">
    <name type="scientific">Synechococcus phage Bellamy</name>
    <dbReference type="NCBI Taxonomy" id="2023996"/>
    <lineage>
        <taxon>Viruses</taxon>
        <taxon>Duplodnaviria</taxon>
        <taxon>Heunggongvirae</taxon>
        <taxon>Uroviricota</taxon>
        <taxon>Caudoviricetes</taxon>
        <taxon>Pantevenvirales</taxon>
        <taxon>Kyanoviridae</taxon>
        <taxon>Bellamyvirus</taxon>
        <taxon>Bellamyvirus bellamy</taxon>
    </lineage>
</organism>
<accession>A0A222YYP4</accession>
<dbReference type="EMBL" id="MF351863">
    <property type="protein sequence ID" value="ASR76194.1"/>
    <property type="molecule type" value="Genomic_DNA"/>
</dbReference>
<name>A0A222YYP4_9CAUD</name>
<dbReference type="Pfam" id="PF11753">
    <property type="entry name" value="DUF3310"/>
    <property type="match status" value="1"/>
</dbReference>
<dbReference type="KEGG" id="vg:54981479"/>
<dbReference type="Proteomes" id="UP000221247">
    <property type="component" value="Segment"/>
</dbReference>
<reference evidence="1 2" key="1">
    <citation type="submission" date="2017-06" db="EMBL/GenBank/DDBJ databases">
        <authorList>
            <person name="Kim H.J."/>
            <person name="Triplett B.A."/>
        </authorList>
    </citation>
    <scope>NUCLEOTIDE SEQUENCE [LARGE SCALE GENOMIC DNA]</scope>
</reference>
<proteinExistence type="predicted"/>
<evidence type="ECO:0000313" key="2">
    <source>
        <dbReference type="Proteomes" id="UP000221247"/>
    </source>
</evidence>
<evidence type="ECO:0000313" key="1">
    <source>
        <dbReference type="EMBL" id="ASR76194.1"/>
    </source>
</evidence>
<dbReference type="GeneID" id="54981479"/>
<sequence length="159" mass="18146">MNMSNQDYWYEDGFSLTGNPTAAPDTINFSSTTIAAQPVPMDYLSLGGEDSVSFNLNMEEKNTQSKYKYSEDVILKELQDYITGTYNQHYSAGDDKIQTLDLIEACGDGESFCRSNILKYASRYDKKGTARRDIMKILHYAVLLMHFNDKNAQRETYPQ</sequence>
<gene>
    <name evidence="1" type="primary">149</name>
    <name evidence="1" type="ORF">PBI_BELLAMY_149</name>
</gene>
<dbReference type="InterPro" id="IPR021739">
    <property type="entry name" value="SaV-like"/>
</dbReference>
<keyword evidence="2" id="KW-1185">Reference proteome</keyword>